<dbReference type="SUPFAM" id="SSF55874">
    <property type="entry name" value="ATPase domain of HSP90 chaperone/DNA topoisomerase II/histidine kinase"/>
    <property type="match status" value="1"/>
</dbReference>
<keyword evidence="13" id="KW-1185">Reference proteome</keyword>
<evidence type="ECO:0000259" key="10">
    <source>
        <dbReference type="Pfam" id="PF02518"/>
    </source>
</evidence>
<feature type="domain" description="Signal transduction histidine kinase subgroup 3 dimerisation and phosphoacceptor" evidence="11">
    <location>
        <begin position="180"/>
        <end position="245"/>
    </location>
</feature>
<reference evidence="13" key="1">
    <citation type="journal article" date="2019" name="Int. J. Syst. Evol. Microbiol.">
        <title>The Global Catalogue of Microorganisms (GCM) 10K type strain sequencing project: providing services to taxonomists for standard genome sequencing and annotation.</title>
        <authorList>
            <consortium name="The Broad Institute Genomics Platform"/>
            <consortium name="The Broad Institute Genome Sequencing Center for Infectious Disease"/>
            <person name="Wu L."/>
            <person name="Ma J."/>
        </authorList>
    </citation>
    <scope>NUCLEOTIDE SEQUENCE [LARGE SCALE GENOMIC DNA]</scope>
    <source>
        <strain evidence="13">CGMCC 4.7246</strain>
    </source>
</reference>
<evidence type="ECO:0000256" key="1">
    <source>
        <dbReference type="ARBA" id="ARBA00000085"/>
    </source>
</evidence>
<keyword evidence="3" id="KW-0597">Phosphoprotein</keyword>
<dbReference type="PANTHER" id="PTHR24421:SF10">
    <property type="entry name" value="NITRATE_NITRITE SENSOR PROTEIN NARQ"/>
    <property type="match status" value="1"/>
</dbReference>
<dbReference type="Gene3D" id="3.30.565.10">
    <property type="entry name" value="Histidine kinase-like ATPase, C-terminal domain"/>
    <property type="match status" value="1"/>
</dbReference>
<evidence type="ECO:0000256" key="5">
    <source>
        <dbReference type="ARBA" id="ARBA00022741"/>
    </source>
</evidence>
<dbReference type="CDD" id="cd16917">
    <property type="entry name" value="HATPase_UhpB-NarQ-NarX-like"/>
    <property type="match status" value="1"/>
</dbReference>
<keyword evidence="8" id="KW-0902">Two-component regulatory system</keyword>
<evidence type="ECO:0000256" key="3">
    <source>
        <dbReference type="ARBA" id="ARBA00022553"/>
    </source>
</evidence>
<dbReference type="Pfam" id="PF07730">
    <property type="entry name" value="HisKA_3"/>
    <property type="match status" value="1"/>
</dbReference>
<dbReference type="InterPro" id="IPR011712">
    <property type="entry name" value="Sig_transdc_His_kin_sub3_dim/P"/>
</dbReference>
<evidence type="ECO:0000256" key="6">
    <source>
        <dbReference type="ARBA" id="ARBA00022777"/>
    </source>
</evidence>
<keyword evidence="5" id="KW-0547">Nucleotide-binding</keyword>
<dbReference type="Proteomes" id="UP001596220">
    <property type="component" value="Unassembled WGS sequence"/>
</dbReference>
<gene>
    <name evidence="12" type="ORF">ACFP3R_30960</name>
</gene>
<comment type="catalytic activity">
    <reaction evidence="1">
        <text>ATP + protein L-histidine = ADP + protein N-phospho-L-histidine.</text>
        <dbReference type="EC" id="2.7.13.3"/>
    </reaction>
</comment>
<comment type="caution">
    <text evidence="12">The sequence shown here is derived from an EMBL/GenBank/DDBJ whole genome shotgun (WGS) entry which is preliminary data.</text>
</comment>
<evidence type="ECO:0000259" key="11">
    <source>
        <dbReference type="Pfam" id="PF07730"/>
    </source>
</evidence>
<dbReference type="InterPro" id="IPR050482">
    <property type="entry name" value="Sensor_HK_TwoCompSys"/>
</dbReference>
<dbReference type="InterPro" id="IPR003594">
    <property type="entry name" value="HATPase_dom"/>
</dbReference>
<organism evidence="12 13">
    <name type="scientific">Saccharothrix lopnurensis</name>
    <dbReference type="NCBI Taxonomy" id="1670621"/>
    <lineage>
        <taxon>Bacteria</taxon>
        <taxon>Bacillati</taxon>
        <taxon>Actinomycetota</taxon>
        <taxon>Actinomycetes</taxon>
        <taxon>Pseudonocardiales</taxon>
        <taxon>Pseudonocardiaceae</taxon>
        <taxon>Saccharothrix</taxon>
    </lineage>
</organism>
<evidence type="ECO:0000256" key="8">
    <source>
        <dbReference type="ARBA" id="ARBA00023012"/>
    </source>
</evidence>
<sequence length="376" mass="39413">MRFSTRTAACWLVAACALAGLGLVDLRLGEFSGDDPLRLVWAVATSAVALVAAWAGPLGVGVLSAAQVLGAAVTWWVTRHDPSTGLPFPLSATAALLGVLALLVWRGDHRWMAFVVPAAAVAIMVQPVRGDLDDLSGFRPVLGVLVLSLGVAVAVTGGLAARLTATTRARQAERARVAQRVEFARDLHDFVAHHVTGMVVRAQGAAAVADHRPELVLPALREIERAGTEAVDAMRRLVGLLRAPSDDEAPGLAEVPTLVERFRRTSGLPGALDLRGPFTDVAPMTSTAAYRVVMEALTNAHKHARDATTVDVVLHRTATHLEIHVTDNGRPAPEHRDGFGLRGLRERVAAAGGDLSAGPGPHGWAVGASLPIGARG</sequence>
<keyword evidence="9" id="KW-1133">Transmembrane helix</keyword>
<feature type="transmembrane region" description="Helical" evidence="9">
    <location>
        <begin position="60"/>
        <end position="78"/>
    </location>
</feature>
<keyword evidence="4" id="KW-0808">Transferase</keyword>
<dbReference type="InterPro" id="IPR036890">
    <property type="entry name" value="HATPase_C_sf"/>
</dbReference>
<evidence type="ECO:0000313" key="12">
    <source>
        <dbReference type="EMBL" id="MFC6093714.1"/>
    </source>
</evidence>
<evidence type="ECO:0000256" key="7">
    <source>
        <dbReference type="ARBA" id="ARBA00022840"/>
    </source>
</evidence>
<dbReference type="PANTHER" id="PTHR24421">
    <property type="entry name" value="NITRATE/NITRITE SENSOR PROTEIN NARX-RELATED"/>
    <property type="match status" value="1"/>
</dbReference>
<feature type="domain" description="Histidine kinase/HSP90-like ATPase" evidence="10">
    <location>
        <begin position="287"/>
        <end position="361"/>
    </location>
</feature>
<dbReference type="Pfam" id="PF02518">
    <property type="entry name" value="HATPase_c"/>
    <property type="match status" value="1"/>
</dbReference>
<evidence type="ECO:0000256" key="2">
    <source>
        <dbReference type="ARBA" id="ARBA00012438"/>
    </source>
</evidence>
<dbReference type="GO" id="GO:0016301">
    <property type="term" value="F:kinase activity"/>
    <property type="evidence" value="ECO:0007669"/>
    <property type="project" value="UniProtKB-KW"/>
</dbReference>
<feature type="transmembrane region" description="Helical" evidence="9">
    <location>
        <begin position="38"/>
        <end position="55"/>
    </location>
</feature>
<dbReference type="Gene3D" id="1.20.5.1930">
    <property type="match status" value="1"/>
</dbReference>
<feature type="transmembrane region" description="Helical" evidence="9">
    <location>
        <begin position="111"/>
        <end position="129"/>
    </location>
</feature>
<keyword evidence="9" id="KW-0812">Transmembrane</keyword>
<accession>A0ABW1PDR6</accession>
<dbReference type="EMBL" id="JBHSQO010000048">
    <property type="protein sequence ID" value="MFC6093714.1"/>
    <property type="molecule type" value="Genomic_DNA"/>
</dbReference>
<evidence type="ECO:0000256" key="4">
    <source>
        <dbReference type="ARBA" id="ARBA00022679"/>
    </source>
</evidence>
<name>A0ABW1PDR6_9PSEU</name>
<evidence type="ECO:0000256" key="9">
    <source>
        <dbReference type="SAM" id="Phobius"/>
    </source>
</evidence>
<evidence type="ECO:0000313" key="13">
    <source>
        <dbReference type="Proteomes" id="UP001596220"/>
    </source>
</evidence>
<proteinExistence type="predicted"/>
<keyword evidence="7" id="KW-0067">ATP-binding</keyword>
<dbReference type="RefSeq" id="WP_380641183.1">
    <property type="nucleotide sequence ID" value="NZ_JBHSQO010000048.1"/>
</dbReference>
<protein>
    <recommendedName>
        <fullName evidence="2">histidine kinase</fullName>
        <ecNumber evidence="2">2.7.13.3</ecNumber>
    </recommendedName>
</protein>
<keyword evidence="6 12" id="KW-0418">Kinase</keyword>
<dbReference type="EC" id="2.7.13.3" evidence="2"/>
<keyword evidence="9" id="KW-0472">Membrane</keyword>
<feature type="transmembrane region" description="Helical" evidence="9">
    <location>
        <begin position="84"/>
        <end position="104"/>
    </location>
</feature>
<feature type="transmembrane region" description="Helical" evidence="9">
    <location>
        <begin position="141"/>
        <end position="161"/>
    </location>
</feature>